<gene>
    <name evidence="1" type="ORF">NA66_1001729</name>
</gene>
<dbReference type="RefSeq" id="WP_177318378.1">
    <property type="nucleotide sequence ID" value="NZ_QJJY01000001.1"/>
</dbReference>
<comment type="caution">
    <text evidence="1">The sequence shown here is derived from an EMBL/GenBank/DDBJ whole genome shotgun (WGS) entry which is preliminary data.</text>
</comment>
<reference evidence="1 2" key="1">
    <citation type="submission" date="2018-05" db="EMBL/GenBank/DDBJ databases">
        <title>Comparative genomics of bacterial root endophytes of switchgrass collected from native prairies over two seasons.</title>
        <authorList>
            <person name="Tang Y."/>
        </authorList>
    </citation>
    <scope>NUCLEOTIDE SEQUENCE [LARGE SCALE GENOMIC DNA]</scope>
    <source>
        <strain evidence="1 2">NFIX32</strain>
    </source>
</reference>
<dbReference type="AlphaFoldDB" id="A0A318J032"/>
<organism evidence="1 2">
    <name type="scientific">Burkholderia pyrrocinia</name>
    <name type="common">Pseudomonas pyrrocinia</name>
    <dbReference type="NCBI Taxonomy" id="60550"/>
    <lineage>
        <taxon>Bacteria</taxon>
        <taxon>Pseudomonadati</taxon>
        <taxon>Pseudomonadota</taxon>
        <taxon>Betaproteobacteria</taxon>
        <taxon>Burkholderiales</taxon>
        <taxon>Burkholderiaceae</taxon>
        <taxon>Burkholderia</taxon>
        <taxon>Burkholderia cepacia complex</taxon>
    </lineage>
</organism>
<name>A0A318J032_BURPY</name>
<dbReference type="EMBL" id="QJJY01000001">
    <property type="protein sequence ID" value="PXX41119.1"/>
    <property type="molecule type" value="Genomic_DNA"/>
</dbReference>
<dbReference type="Proteomes" id="UP000247755">
    <property type="component" value="Unassembled WGS sequence"/>
</dbReference>
<evidence type="ECO:0000313" key="1">
    <source>
        <dbReference type="EMBL" id="PXX41119.1"/>
    </source>
</evidence>
<sequence>MRTGYVTTFIPLQYAMMLVIEYVCSNGHRIKDHNETIPWDAKWMIWC</sequence>
<evidence type="ECO:0000313" key="2">
    <source>
        <dbReference type="Proteomes" id="UP000247755"/>
    </source>
</evidence>
<protein>
    <submittedName>
        <fullName evidence="1">Uncharacterized protein</fullName>
    </submittedName>
</protein>
<accession>A0A318J032</accession>
<proteinExistence type="predicted"/>